<evidence type="ECO:0000313" key="1">
    <source>
        <dbReference type="EMBL" id="EME76970.1"/>
    </source>
</evidence>
<dbReference type="RefSeq" id="XP_007932409.1">
    <property type="nucleotide sequence ID" value="XM_007934218.1"/>
</dbReference>
<dbReference type="GeneID" id="19334402"/>
<dbReference type="EMBL" id="KB446572">
    <property type="protein sequence ID" value="EME76970.1"/>
    <property type="molecule type" value="Genomic_DNA"/>
</dbReference>
<dbReference type="HOGENOM" id="CLU_353401_0_0_1"/>
<dbReference type="Proteomes" id="UP000016932">
    <property type="component" value="Unassembled WGS sequence"/>
</dbReference>
<keyword evidence="2" id="KW-1185">Reference proteome</keyword>
<dbReference type="AlphaFoldDB" id="M2YGN5"/>
<protein>
    <submittedName>
        <fullName evidence="1">Uncharacterized protein</fullName>
    </submittedName>
</protein>
<gene>
    <name evidence="1" type="ORF">MYCFIDRAFT_180454</name>
</gene>
<dbReference type="VEuPathDB" id="FungiDB:MYCFIDRAFT_180454"/>
<reference evidence="1 2" key="1">
    <citation type="journal article" date="2012" name="PLoS Pathog.">
        <title>Diverse lifestyles and strategies of plant pathogenesis encoded in the genomes of eighteen Dothideomycetes fungi.</title>
        <authorList>
            <person name="Ohm R.A."/>
            <person name="Feau N."/>
            <person name="Henrissat B."/>
            <person name="Schoch C.L."/>
            <person name="Horwitz B.A."/>
            <person name="Barry K.W."/>
            <person name="Condon B.J."/>
            <person name="Copeland A.C."/>
            <person name="Dhillon B."/>
            <person name="Glaser F."/>
            <person name="Hesse C.N."/>
            <person name="Kosti I."/>
            <person name="LaButti K."/>
            <person name="Lindquist E.A."/>
            <person name="Lucas S."/>
            <person name="Salamov A.A."/>
            <person name="Bradshaw R.E."/>
            <person name="Ciuffetti L."/>
            <person name="Hamelin R.C."/>
            <person name="Kema G.H.J."/>
            <person name="Lawrence C."/>
            <person name="Scott J.A."/>
            <person name="Spatafora J.W."/>
            <person name="Turgeon B.G."/>
            <person name="de Wit P.J.G.M."/>
            <person name="Zhong S."/>
            <person name="Goodwin S.B."/>
            <person name="Grigoriev I.V."/>
        </authorList>
    </citation>
    <scope>NUCLEOTIDE SEQUENCE [LARGE SCALE GENOMIC DNA]</scope>
    <source>
        <strain evidence="1 2">CIRAD86</strain>
    </source>
</reference>
<organism evidence="1 2">
    <name type="scientific">Pseudocercospora fijiensis (strain CIRAD86)</name>
    <name type="common">Black leaf streak disease fungus</name>
    <name type="synonym">Mycosphaerella fijiensis</name>
    <dbReference type="NCBI Taxonomy" id="383855"/>
    <lineage>
        <taxon>Eukaryota</taxon>
        <taxon>Fungi</taxon>
        <taxon>Dikarya</taxon>
        <taxon>Ascomycota</taxon>
        <taxon>Pezizomycotina</taxon>
        <taxon>Dothideomycetes</taxon>
        <taxon>Dothideomycetidae</taxon>
        <taxon>Mycosphaerellales</taxon>
        <taxon>Mycosphaerellaceae</taxon>
        <taxon>Pseudocercospora</taxon>
    </lineage>
</organism>
<evidence type="ECO:0000313" key="2">
    <source>
        <dbReference type="Proteomes" id="UP000016932"/>
    </source>
</evidence>
<name>M2YGN5_PSEFD</name>
<sequence>MLRRQRSWCCASNELEVESGVQYGNGEFFPLLPLFHRCRGGHVIDLCSVWFGHGKAKAMGMIIDDDEEHRVNLEHWLLPLIAWTFFCILTPEKPPRGKGCTRNLTDPNINHSILFSTRKSVPLPAPSIHFERFAWLAVSDDDFETLGDGAVKATGQGGLYSIFNLHADKWLAVARIMRKAVWMQIIAGNRKLAYVQSAGDLQTQTATQWACHQLPYRSAYRLVPLTLITPALRKIWYDVDELTKATNNRTNMSSICNNITRLCFSRSKTWCPDTTRTQLPCAAQLLQYTRGDLRLLREDTKPPRKRPSILPAESSAPTAYTRTLLEESSPSVEEQACAIWYEISQFWKQFYDEEDLLEEKEGPASREWHVSKYPAERFWGNSLKRLQIGIQAQKRKPLLMNNKSFSGEHDNPPTQAQHRDAIMLKLITSRLHADQVHCMPPIQLMSSTLITPDFRSDTGLRTTRDRCPNLGQIDSESHAKSDALLLHAGHHNSFVITYALGFCTGAWHLIHVSFGQKVRALQDMSVTQVSTRLKLPATARNPIGLPQEAAIPRHISLACISFASHERSPNLYDICKSAFALRIKNENIWYENHDAFNKSGSLCCPVPRLFRKFRIHNRQWTANMEKWILPAVRSPGHTGLTTLVVPLSGQWALPQPYSQSYTTRETSFIVFWQSIPWNSLSRSREPGAYATLPHRTINPYQPWTTFGERQQTPYIGLGLLRTTPDVFVLHTKKDMAFTKQIVVKAERCEIMPDDIPMSKRGHCIPWMFSGLTLCIVPKYASLFSDLELLFNAILI</sequence>
<dbReference type="OrthoDB" id="10600784at2759"/>
<accession>M2YGN5</accession>
<dbReference type="KEGG" id="pfj:MYCFIDRAFT_180454"/>
<proteinExistence type="predicted"/>